<dbReference type="Proteomes" id="UP000263486">
    <property type="component" value="Unassembled WGS sequence"/>
</dbReference>
<dbReference type="Gene3D" id="1.10.1040.10">
    <property type="entry name" value="N-(1-d-carboxylethyl)-l-norvaline Dehydrogenase, domain 2"/>
    <property type="match status" value="1"/>
</dbReference>
<dbReference type="SUPFAM" id="SSF51735">
    <property type="entry name" value="NAD(P)-binding Rossmann-fold domains"/>
    <property type="match status" value="1"/>
</dbReference>
<dbReference type="RefSeq" id="WP_114642364.1">
    <property type="nucleotide sequence ID" value="NZ_JAACIO010000013.1"/>
</dbReference>
<accession>A0ABX9KGV0</accession>
<dbReference type="InterPro" id="IPR051729">
    <property type="entry name" value="Opine/Lysopine_DH"/>
</dbReference>
<dbReference type="InterPro" id="IPR011128">
    <property type="entry name" value="G3P_DH_NAD-dep_N"/>
</dbReference>
<dbReference type="PANTHER" id="PTHR38015:SF1">
    <property type="entry name" value="OPINE DEHYDROGENASE DOMAIN-CONTAINING PROTEIN"/>
    <property type="match status" value="1"/>
</dbReference>
<feature type="domain" description="Opine dehydrogenase" evidence="3">
    <location>
        <begin position="186"/>
        <end position="329"/>
    </location>
</feature>
<evidence type="ECO:0000256" key="1">
    <source>
        <dbReference type="ARBA" id="ARBA00023002"/>
    </source>
</evidence>
<dbReference type="EMBL" id="QUAJ01000012">
    <property type="protein sequence ID" value="REI41193.1"/>
    <property type="molecule type" value="Genomic_DNA"/>
</dbReference>
<gene>
    <name evidence="4" type="ORF">DYH56_08225</name>
</gene>
<organism evidence="4 5">
    <name type="scientific">Psychrilyobacter piezotolerans</name>
    <dbReference type="NCBI Taxonomy" id="2293438"/>
    <lineage>
        <taxon>Bacteria</taxon>
        <taxon>Fusobacteriati</taxon>
        <taxon>Fusobacteriota</taxon>
        <taxon>Fusobacteriia</taxon>
        <taxon>Fusobacteriales</taxon>
        <taxon>Fusobacteriaceae</taxon>
        <taxon>Psychrilyobacter</taxon>
    </lineage>
</organism>
<keyword evidence="5" id="KW-1185">Reference proteome</keyword>
<dbReference type="InterPro" id="IPR008927">
    <property type="entry name" value="6-PGluconate_DH-like_C_sf"/>
</dbReference>
<protein>
    <submittedName>
        <fullName evidence="4">NADP transhydrogenase subunit alpha</fullName>
    </submittedName>
</protein>
<dbReference type="InterPro" id="IPR003421">
    <property type="entry name" value="Opine_DH"/>
</dbReference>
<feature type="domain" description="Glycerol-3-phosphate dehydrogenase NAD-dependent N-terminal" evidence="2">
    <location>
        <begin position="8"/>
        <end position="112"/>
    </location>
</feature>
<evidence type="ECO:0000313" key="5">
    <source>
        <dbReference type="Proteomes" id="UP000263486"/>
    </source>
</evidence>
<proteinExistence type="predicted"/>
<dbReference type="Gene3D" id="3.40.50.720">
    <property type="entry name" value="NAD(P)-binding Rossmann-like Domain"/>
    <property type="match status" value="1"/>
</dbReference>
<dbReference type="Pfam" id="PF02317">
    <property type="entry name" value="Octopine_DH"/>
    <property type="match status" value="1"/>
</dbReference>
<comment type="caution">
    <text evidence="4">The sequence shown here is derived from an EMBL/GenBank/DDBJ whole genome shotgun (WGS) entry which is preliminary data.</text>
</comment>
<keyword evidence="1" id="KW-0560">Oxidoreductase</keyword>
<dbReference type="PANTHER" id="PTHR38015">
    <property type="entry name" value="BLR6086 PROTEIN"/>
    <property type="match status" value="1"/>
</dbReference>
<dbReference type="Pfam" id="PF01210">
    <property type="entry name" value="NAD_Gly3P_dh_N"/>
    <property type="match status" value="1"/>
</dbReference>
<evidence type="ECO:0000259" key="2">
    <source>
        <dbReference type="Pfam" id="PF01210"/>
    </source>
</evidence>
<dbReference type="InterPro" id="IPR013328">
    <property type="entry name" value="6PGD_dom2"/>
</dbReference>
<dbReference type="InterPro" id="IPR036291">
    <property type="entry name" value="NAD(P)-bd_dom_sf"/>
</dbReference>
<evidence type="ECO:0000259" key="3">
    <source>
        <dbReference type="Pfam" id="PF02317"/>
    </source>
</evidence>
<evidence type="ECO:0000313" key="4">
    <source>
        <dbReference type="EMBL" id="REI41193.1"/>
    </source>
</evidence>
<name>A0ABX9KGV0_9FUSO</name>
<sequence>MIKNINWSIVGGGNGGQSMAGHLGVKGFPVKLFDVNEEVVKKINEKGGIDVSGIVEGFGKVQMATTNIREVIEDADFIIVVLPSLYHKDIAKACAPHLKDGQIVLLHPGSTFGALEFKKTLMEENCKADVTIGEVNSLLYACRVTEPGKAHIFGIKNYLFAAALPATENKRMLEVLNTAFPQFREAKNVIHTSLENFNAMMHPAPTLLNTSKIDSKEDFLYYHEGITPVIGEYIEKMDKERILIGKALDIDIIPMKKWYVDMYDSTGETLSELCKNTKAYNGIIGQKTLMTRYVLEDIPYSLEAMMSMGKMVGVNVDRMETIVNLGKSILGDDLLSDKRTMSALGFSDFSKEELLNYVENL</sequence>
<reference evidence="4 5" key="1">
    <citation type="submission" date="2018-08" db="EMBL/GenBank/DDBJ databases">
        <title>Draft genome sequence of Psychrilyobacter sp. strain SD5 isolated from Black Sea water.</title>
        <authorList>
            <person name="Yadav S."/>
            <person name="Villanueva L."/>
            <person name="Damste J.S.S."/>
        </authorList>
    </citation>
    <scope>NUCLEOTIDE SEQUENCE [LARGE SCALE GENOMIC DNA]</scope>
    <source>
        <strain evidence="4 5">SD5</strain>
    </source>
</reference>
<dbReference type="SUPFAM" id="SSF48179">
    <property type="entry name" value="6-phosphogluconate dehydrogenase C-terminal domain-like"/>
    <property type="match status" value="1"/>
</dbReference>